<feature type="domain" description="Mmc1 C-terminal" evidence="4">
    <location>
        <begin position="432"/>
        <end position="629"/>
    </location>
</feature>
<protein>
    <recommendedName>
        <fullName evidence="4">Mmc1 C-terminal domain-containing protein</fullName>
    </recommendedName>
</protein>
<evidence type="ECO:0000313" key="6">
    <source>
        <dbReference type="Proteomes" id="UP001172159"/>
    </source>
</evidence>
<comment type="caution">
    <text evidence="5">The sequence shown here is derived from an EMBL/GenBank/DDBJ whole genome shotgun (WGS) entry which is preliminary data.</text>
</comment>
<dbReference type="InterPro" id="IPR056196">
    <property type="entry name" value="Mmc1_C"/>
</dbReference>
<accession>A0AA40EIR9</accession>
<keyword evidence="3" id="KW-1133">Transmembrane helix</keyword>
<keyword evidence="1" id="KW-0175">Coiled coil</keyword>
<dbReference type="PANTHER" id="PTHR38644:SF1">
    <property type="entry name" value="EXPRESSED PROTEIN"/>
    <property type="match status" value="1"/>
</dbReference>
<dbReference type="Pfam" id="PF23868">
    <property type="entry name" value="Mmc1_C"/>
    <property type="match status" value="1"/>
</dbReference>
<evidence type="ECO:0000259" key="4">
    <source>
        <dbReference type="Pfam" id="PF23868"/>
    </source>
</evidence>
<dbReference type="AlphaFoldDB" id="A0AA40EIR9"/>
<keyword evidence="3" id="KW-0812">Transmembrane</keyword>
<evidence type="ECO:0000256" key="2">
    <source>
        <dbReference type="SAM" id="MobiDB-lite"/>
    </source>
</evidence>
<feature type="coiled-coil region" evidence="1">
    <location>
        <begin position="414"/>
        <end position="441"/>
    </location>
</feature>
<keyword evidence="6" id="KW-1185">Reference proteome</keyword>
<evidence type="ECO:0000313" key="5">
    <source>
        <dbReference type="EMBL" id="KAK0739578.1"/>
    </source>
</evidence>
<evidence type="ECO:0000256" key="3">
    <source>
        <dbReference type="SAM" id="Phobius"/>
    </source>
</evidence>
<keyword evidence="3" id="KW-0472">Membrane</keyword>
<feature type="transmembrane region" description="Helical" evidence="3">
    <location>
        <begin position="583"/>
        <end position="606"/>
    </location>
</feature>
<feature type="region of interest" description="Disordered" evidence="2">
    <location>
        <begin position="69"/>
        <end position="88"/>
    </location>
</feature>
<reference evidence="5" key="1">
    <citation type="submission" date="2023-06" db="EMBL/GenBank/DDBJ databases">
        <title>Genome-scale phylogeny and comparative genomics of the fungal order Sordariales.</title>
        <authorList>
            <consortium name="Lawrence Berkeley National Laboratory"/>
            <person name="Hensen N."/>
            <person name="Bonometti L."/>
            <person name="Westerberg I."/>
            <person name="Brannstrom I.O."/>
            <person name="Guillou S."/>
            <person name="Cros-Aarteil S."/>
            <person name="Calhoun S."/>
            <person name="Haridas S."/>
            <person name="Kuo A."/>
            <person name="Mondo S."/>
            <person name="Pangilinan J."/>
            <person name="Riley R."/>
            <person name="Labutti K."/>
            <person name="Andreopoulos B."/>
            <person name="Lipzen A."/>
            <person name="Chen C."/>
            <person name="Yanf M."/>
            <person name="Daum C."/>
            <person name="Ng V."/>
            <person name="Clum A."/>
            <person name="Steindorff A."/>
            <person name="Ohm R."/>
            <person name="Martin F."/>
            <person name="Silar P."/>
            <person name="Natvig D."/>
            <person name="Lalanne C."/>
            <person name="Gautier V."/>
            <person name="Ament-Velasquez S.L."/>
            <person name="Kruys A."/>
            <person name="Hutchinson M.I."/>
            <person name="Powell A.J."/>
            <person name="Barry K."/>
            <person name="Miller A.N."/>
            <person name="Grigoriev I.V."/>
            <person name="Debuchy R."/>
            <person name="Gladieux P."/>
            <person name="Thoren M.H."/>
            <person name="Johannesson H."/>
        </authorList>
    </citation>
    <scope>NUCLEOTIDE SEQUENCE</scope>
    <source>
        <strain evidence="5">CBS 540.89</strain>
    </source>
</reference>
<dbReference type="Proteomes" id="UP001172159">
    <property type="component" value="Unassembled WGS sequence"/>
</dbReference>
<dbReference type="EMBL" id="JAUKTV010000004">
    <property type="protein sequence ID" value="KAK0739578.1"/>
    <property type="molecule type" value="Genomic_DNA"/>
</dbReference>
<gene>
    <name evidence="5" type="ORF">B0T21DRAFT_308420</name>
</gene>
<sequence>MAPTLALNKALGGGVGGRSSGLLSGRINQIDRASICLFCSFSTRPLTRRQPLPLRQPNTRLLGGARSFQTTETSIPSLQHQQEQQAVEPPRAKLARLLRELQIQIPEYVKTERLNLALRNLSEPPGQESIRVAILNPARDNGNENTEVSKSLLRAALADELGQQAAWETQLENHNLADEPLIVRVKAFGEGETTPEAEVPTTFPEITAYSPALGRNNLELLLAKFKPQAAKTAEELEAELLVPGVQTTKPTAAISTPQTTLVPSAVHMTLLVGNGLRGALNALELAKSKPSSVIKTAVNLKSGLATKEDLEIQSQSYSYSPSQPHGLLDPNSSLPFFTVDSFAAIEALNALRAGRADVFSELWTEGNVKQIRDWLRTNTESSDKIKPPVHHLIRSLISRAKEGLQQQEKQQRLSQHTQASLAEIEATIKRLDQEIVTWAQSAHEELQTKLDLAFSNRLRKCLSWWKLFWRADDVTLKTTELVNSYFLPKAEQEVIYLAGKVAASFPPGSPAITYPADPEEEKLVSTPESITTTPESEPNWPIQITSTRRYLLDTTVPALQALAQKLVIQSASLTGLSSVLAGLTYFSGFGAYECGAIAALGLVVALKRMQKRWDDARGYWEEEVREEGRKAVKRVEGQLAKRVGDVLYRGVQVEETGGLKERRAREIVEEAEEVLERIVRR</sequence>
<dbReference type="Pfam" id="PF23867">
    <property type="entry name" value="Mmc1_N"/>
    <property type="match status" value="1"/>
</dbReference>
<evidence type="ECO:0000256" key="1">
    <source>
        <dbReference type="SAM" id="Coils"/>
    </source>
</evidence>
<name>A0AA40EIR9_9PEZI</name>
<dbReference type="PANTHER" id="PTHR38644">
    <property type="entry name" value="EXPRESSED PROTEIN"/>
    <property type="match status" value="1"/>
</dbReference>
<proteinExistence type="predicted"/>
<organism evidence="5 6">
    <name type="scientific">Apiosordaria backusii</name>
    <dbReference type="NCBI Taxonomy" id="314023"/>
    <lineage>
        <taxon>Eukaryota</taxon>
        <taxon>Fungi</taxon>
        <taxon>Dikarya</taxon>
        <taxon>Ascomycota</taxon>
        <taxon>Pezizomycotina</taxon>
        <taxon>Sordariomycetes</taxon>
        <taxon>Sordariomycetidae</taxon>
        <taxon>Sordariales</taxon>
        <taxon>Lasiosphaeriaceae</taxon>
        <taxon>Apiosordaria</taxon>
    </lineage>
</organism>
<feature type="compositionally biased region" description="Polar residues" evidence="2">
    <location>
        <begin position="69"/>
        <end position="85"/>
    </location>
</feature>